<protein>
    <submittedName>
        <fullName evidence="2">Uncharacterized protein</fullName>
    </submittedName>
</protein>
<dbReference type="InterPro" id="IPR036291">
    <property type="entry name" value="NAD(P)-bd_dom_sf"/>
</dbReference>
<dbReference type="InterPro" id="IPR020904">
    <property type="entry name" value="Sc_DH/Rdtase_CS"/>
</dbReference>
<comment type="caution">
    <text evidence="2">The sequence shown here is derived from an EMBL/GenBank/DDBJ whole genome shotgun (WGS) entry which is preliminary data.</text>
</comment>
<keyword evidence="3" id="KW-1185">Reference proteome</keyword>
<dbReference type="PRINTS" id="PR00081">
    <property type="entry name" value="GDHRDH"/>
</dbReference>
<name>A0A022PGP0_9GAMM</name>
<dbReference type="PATRIC" id="fig|1393736.3.peg.2216"/>
<dbReference type="Pfam" id="PF13561">
    <property type="entry name" value="adh_short_C2"/>
    <property type="match status" value="1"/>
</dbReference>
<dbReference type="RefSeq" id="WP_036778661.1">
    <property type="nucleotide sequence ID" value="NZ_CAWLTM010000087.1"/>
</dbReference>
<comment type="similarity">
    <text evidence="1">Belongs to the short-chain dehydrogenases/reductases (SDR) family.</text>
</comment>
<keyword evidence="2" id="KW-0560">Oxidoreductase</keyword>
<sequence length="230" mass="24958">MHKYNSKILIIGSSSEIGNAICRHAVASGYEVLGTSRKPCNEEIYLDVMSDNSVREAIGIAVDKMKCIDAVIYTPAMSLDGLLHAQDIEGWHDVFNVNLFGAARVAKYLLPHFMKNRNGVMQFISSTASLRGETGANAYSCSKAAMNALVKNISNDYGRFNVRAYTVMPGYVDGGMLRHISPEKKMEFARSTALKRMADVDEIASFCVGTLSTSTYITGTSLCIDGGLSG</sequence>
<dbReference type="AlphaFoldDB" id="A0A022PGP0"/>
<evidence type="ECO:0000256" key="1">
    <source>
        <dbReference type="ARBA" id="ARBA00006484"/>
    </source>
</evidence>
<dbReference type="Gene3D" id="3.40.50.720">
    <property type="entry name" value="NAD(P)-binding Rossmann-like Domain"/>
    <property type="match status" value="1"/>
</dbReference>
<reference evidence="2 3" key="1">
    <citation type="submission" date="2014-03" db="EMBL/GenBank/DDBJ databases">
        <title>Draft Genome of Photorhabdus luminescens BA1, an Egyptian Isolate.</title>
        <authorList>
            <person name="Ghazal S."/>
            <person name="Hurst S.G.IV."/>
            <person name="Morris K."/>
            <person name="Thomas K."/>
            <person name="Tisa L.S."/>
        </authorList>
    </citation>
    <scope>NUCLEOTIDE SEQUENCE [LARGE SCALE GENOMIC DNA]</scope>
    <source>
        <strain evidence="2 3">BA1</strain>
    </source>
</reference>
<organism evidence="2 3">
    <name type="scientific">Photorhabdus aegyptia</name>
    <dbReference type="NCBI Taxonomy" id="2805098"/>
    <lineage>
        <taxon>Bacteria</taxon>
        <taxon>Pseudomonadati</taxon>
        <taxon>Pseudomonadota</taxon>
        <taxon>Gammaproteobacteria</taxon>
        <taxon>Enterobacterales</taxon>
        <taxon>Morganellaceae</taxon>
        <taxon>Photorhabdus</taxon>
    </lineage>
</organism>
<dbReference type="PANTHER" id="PTHR42879">
    <property type="entry name" value="3-OXOACYL-(ACYL-CARRIER-PROTEIN) REDUCTASE"/>
    <property type="match status" value="1"/>
</dbReference>
<dbReference type="PROSITE" id="PS00061">
    <property type="entry name" value="ADH_SHORT"/>
    <property type="match status" value="1"/>
</dbReference>
<dbReference type="InterPro" id="IPR050259">
    <property type="entry name" value="SDR"/>
</dbReference>
<dbReference type="SUPFAM" id="SSF51735">
    <property type="entry name" value="NAD(P)-binding Rossmann-fold domains"/>
    <property type="match status" value="1"/>
</dbReference>
<evidence type="ECO:0000313" key="3">
    <source>
        <dbReference type="Proteomes" id="UP000023464"/>
    </source>
</evidence>
<dbReference type="GO" id="GO:0016491">
    <property type="term" value="F:oxidoreductase activity"/>
    <property type="evidence" value="ECO:0007669"/>
    <property type="project" value="UniProtKB-KW"/>
</dbReference>
<evidence type="ECO:0000313" key="2">
    <source>
        <dbReference type="EMBL" id="EYU15297.1"/>
    </source>
</evidence>
<dbReference type="CDD" id="cd05233">
    <property type="entry name" value="SDR_c"/>
    <property type="match status" value="1"/>
</dbReference>
<dbReference type="InterPro" id="IPR002347">
    <property type="entry name" value="SDR_fam"/>
</dbReference>
<dbReference type="Proteomes" id="UP000023464">
    <property type="component" value="Unassembled WGS sequence"/>
</dbReference>
<accession>A0A022PGP0</accession>
<proteinExistence type="inferred from homology"/>
<gene>
    <name evidence="2" type="ORF">BA1DRAFT_02175</name>
</gene>
<dbReference type="GO" id="GO:0032787">
    <property type="term" value="P:monocarboxylic acid metabolic process"/>
    <property type="evidence" value="ECO:0007669"/>
    <property type="project" value="UniProtKB-ARBA"/>
</dbReference>
<dbReference type="PANTHER" id="PTHR42879:SF2">
    <property type="entry name" value="3-OXOACYL-[ACYL-CARRIER-PROTEIN] REDUCTASE FABG"/>
    <property type="match status" value="1"/>
</dbReference>
<dbReference type="EMBL" id="JFGV01000028">
    <property type="protein sequence ID" value="EYU15297.1"/>
    <property type="molecule type" value="Genomic_DNA"/>
</dbReference>